<dbReference type="InterPro" id="IPR019340">
    <property type="entry name" value="Histone_AcTrfase_su3"/>
</dbReference>
<feature type="compositionally biased region" description="Low complexity" evidence="6">
    <location>
        <begin position="205"/>
        <end position="215"/>
    </location>
</feature>
<dbReference type="OMA" id="ETESISC"/>
<dbReference type="OrthoDB" id="1232at2759"/>
<organism evidence="7 8">
    <name type="scientific">Eremothecium gossypii (strain ATCC 10895 / CBS 109.51 / FGSC 9923 / NRRL Y-1056)</name>
    <name type="common">Yeast</name>
    <name type="synonym">Ashbya gossypii</name>
    <dbReference type="NCBI Taxonomy" id="284811"/>
    <lineage>
        <taxon>Eukaryota</taxon>
        <taxon>Fungi</taxon>
        <taxon>Dikarya</taxon>
        <taxon>Ascomycota</taxon>
        <taxon>Saccharomycotina</taxon>
        <taxon>Saccharomycetes</taxon>
        <taxon>Saccharomycetales</taxon>
        <taxon>Saccharomycetaceae</taxon>
        <taxon>Eremothecium</taxon>
    </lineage>
</organism>
<accession>Q750S8</accession>
<evidence type="ECO:0000256" key="6">
    <source>
        <dbReference type="SAM" id="MobiDB-lite"/>
    </source>
</evidence>
<dbReference type="GO" id="GO:0006357">
    <property type="term" value="P:regulation of transcription by RNA polymerase II"/>
    <property type="evidence" value="ECO:0000318"/>
    <property type="project" value="GO_Central"/>
</dbReference>
<dbReference type="EMBL" id="AE016820">
    <property type="protein sequence ID" value="AAS54352.1"/>
    <property type="molecule type" value="Genomic_DNA"/>
</dbReference>
<feature type="region of interest" description="Disordered" evidence="6">
    <location>
        <begin position="166"/>
        <end position="236"/>
    </location>
</feature>
<name>Q750S8_EREGS</name>
<feature type="compositionally biased region" description="Acidic residues" evidence="6">
    <location>
        <begin position="703"/>
        <end position="731"/>
    </location>
</feature>
<dbReference type="RefSeq" id="NP_986528.1">
    <property type="nucleotide sequence ID" value="NM_211590.1"/>
</dbReference>
<dbReference type="GO" id="GO:0000124">
    <property type="term" value="C:SAGA complex"/>
    <property type="evidence" value="ECO:0000318"/>
    <property type="project" value="GO_Central"/>
</dbReference>
<keyword evidence="3" id="KW-0805">Transcription regulation</keyword>
<reference evidence="8" key="2">
    <citation type="journal article" date="2013" name="G3 (Bethesda)">
        <title>Genomes of Ashbya fungi isolated from insects reveal four mating-type loci, numerous translocations, lack of transposons, and distinct gene duplications.</title>
        <authorList>
            <person name="Dietrich F.S."/>
            <person name="Voegeli S."/>
            <person name="Kuo S."/>
            <person name="Philippsen P."/>
        </authorList>
    </citation>
    <scope>GENOME REANNOTATION</scope>
    <source>
        <strain evidence="8">ATCC 10895 / CBS 109.51 / FGSC 9923 / NRRL Y-1056</strain>
    </source>
</reference>
<sequence length="731" mass="80774">MSRNTRRGKGIRDQSQVEDVAYPTPSHLLSNVLKSLELSFDKDNGVLAGKHVRAAPDNAMLLNFRGKLEKLDEVLARIAIEDQEMVDMVRDARDTARKVEHSQPRTKETAGKKARYGGVERIGTGRGGKGDVASNIDEAAPRLGAHELGKRPAGNGSGAGEQVYAEDVARSASEEDVTAPQRRVGTKKRLLKPDHRDGGGMEPGSTAADSKSASSSRKKSKVDIERIENDPTVKNPNSEFVVSQTLPVAARQLGLFNEEGLESTGDAYLKNKYAVASYPANDLKDMLPGELPDMDFSKPKPTNQIQYSTFLSSIDNFFREFTEDDIKFLQTRHIIPQTLQIQKQYDPEVTPYIIPKLGHIYTDVWLKEDNNQNVANLSPPPVSDPSSVLPKKSASDINDDTLETESISCGPLVSRLLSAILKDDSGDSHTSKADQMDDSTVTFENKTEDIADTVGVKVEGANNTVGAAAGNKNNPSNNATAAGGHHGTNSVSAANNNVNIFEEIKLPTQSTSSLPQQQGWKAQDVSLDYTSFEERLKRELKYVGIYMSLPKDENGTDDPDWLNGREDDEISVELRELQNVLRQVTKRNEKRKAVLVPLVEKQLAWQEYISILDDLDKQVDQAYIKRIRVPKNKKKKHSASTPVANPNSTSQAAIQAAHQQAANSSLKSLLDKRQRWISNIGSLFDKPEKMKRIPKESVFRDLDQEEEEEEGDVFDGNDNNKDEEDMGGLQK</sequence>
<keyword evidence="4" id="KW-0804">Transcription</keyword>
<dbReference type="GO" id="GO:0005634">
    <property type="term" value="C:nucleus"/>
    <property type="evidence" value="ECO:0007669"/>
    <property type="project" value="UniProtKB-SubCell"/>
</dbReference>
<dbReference type="KEGG" id="ago:AGOS_AGL139W"/>
<feature type="region of interest" description="Disordered" evidence="6">
    <location>
        <begin position="95"/>
        <end position="134"/>
    </location>
</feature>
<dbReference type="InParanoid" id="Q750S8"/>
<dbReference type="HOGENOM" id="CLU_016102_1_0_1"/>
<evidence type="ECO:0000256" key="1">
    <source>
        <dbReference type="ARBA" id="ARBA00004123"/>
    </source>
</evidence>
<dbReference type="FunCoup" id="Q750S8">
    <property type="interactions" value="470"/>
</dbReference>
<keyword evidence="8" id="KW-1185">Reference proteome</keyword>
<dbReference type="Proteomes" id="UP000000591">
    <property type="component" value="Chromosome VII"/>
</dbReference>
<evidence type="ECO:0000313" key="7">
    <source>
        <dbReference type="EMBL" id="AAS54352.1"/>
    </source>
</evidence>
<dbReference type="PANTHER" id="PTHR13556:SF2">
    <property type="entry name" value="TRANSCRIPTIONAL ADAPTER 3"/>
    <property type="match status" value="1"/>
</dbReference>
<dbReference type="AlphaFoldDB" id="Q750S8"/>
<dbReference type="GO" id="GO:0003713">
    <property type="term" value="F:transcription coactivator activity"/>
    <property type="evidence" value="ECO:0000318"/>
    <property type="project" value="GO_Central"/>
</dbReference>
<comment type="subcellular location">
    <subcellularLocation>
        <location evidence="1">Nucleus</location>
    </subcellularLocation>
</comment>
<feature type="compositionally biased region" description="Polar residues" evidence="6">
    <location>
        <begin position="639"/>
        <end position="650"/>
    </location>
</feature>
<evidence type="ECO:0000256" key="3">
    <source>
        <dbReference type="ARBA" id="ARBA00023015"/>
    </source>
</evidence>
<evidence type="ECO:0000256" key="4">
    <source>
        <dbReference type="ARBA" id="ARBA00023163"/>
    </source>
</evidence>
<dbReference type="eggNOG" id="KOG4191">
    <property type="taxonomic scope" value="Eukaryota"/>
</dbReference>
<feature type="region of interest" description="Disordered" evidence="6">
    <location>
        <begin position="694"/>
        <end position="731"/>
    </location>
</feature>
<feature type="compositionally biased region" description="Basic and acidic residues" evidence="6">
    <location>
        <begin position="95"/>
        <end position="111"/>
    </location>
</feature>
<feature type="region of interest" description="Disordered" evidence="6">
    <location>
        <begin position="466"/>
        <end position="490"/>
    </location>
</feature>
<proteinExistence type="inferred from homology"/>
<keyword evidence="5" id="KW-0539">Nucleus</keyword>
<feature type="compositionally biased region" description="Basic and acidic residues" evidence="6">
    <location>
        <begin position="221"/>
        <end position="231"/>
    </location>
</feature>
<dbReference type="PANTHER" id="PTHR13556">
    <property type="entry name" value="TRANSCRIPTIONAL ADAPTER 3-RELATED"/>
    <property type="match status" value="1"/>
</dbReference>
<reference evidence="7 8" key="1">
    <citation type="journal article" date="2004" name="Science">
        <title>The Ashbya gossypii genome as a tool for mapping the ancient Saccharomyces cerevisiae genome.</title>
        <authorList>
            <person name="Dietrich F.S."/>
            <person name="Voegeli S."/>
            <person name="Brachat S."/>
            <person name="Lerch A."/>
            <person name="Gates K."/>
            <person name="Steiner S."/>
            <person name="Mohr C."/>
            <person name="Pohlmann R."/>
            <person name="Luedi P."/>
            <person name="Choi S."/>
            <person name="Wing R.A."/>
            <person name="Flavier A."/>
            <person name="Gaffney T.D."/>
            <person name="Philippsen P."/>
        </authorList>
    </citation>
    <scope>NUCLEOTIDE SEQUENCE [LARGE SCALE GENOMIC DNA]</scope>
    <source>
        <strain evidence="8">ATCC 10895 / CBS 109.51 / FGSC 9923 / NRRL Y-1056</strain>
    </source>
</reference>
<feature type="region of interest" description="Disordered" evidence="6">
    <location>
        <begin position="630"/>
        <end position="651"/>
    </location>
</feature>
<evidence type="ECO:0000256" key="2">
    <source>
        <dbReference type="ARBA" id="ARBA00005330"/>
    </source>
</evidence>
<evidence type="ECO:0000313" key="8">
    <source>
        <dbReference type="Proteomes" id="UP000000591"/>
    </source>
</evidence>
<comment type="similarity">
    <text evidence="2">Belongs to the NGG1 family.</text>
</comment>
<dbReference type="Pfam" id="PF10198">
    <property type="entry name" value="Ada3"/>
    <property type="match status" value="1"/>
</dbReference>
<dbReference type="GeneID" id="4622827"/>
<dbReference type="STRING" id="284811.Q750S8"/>
<evidence type="ECO:0000256" key="5">
    <source>
        <dbReference type="ARBA" id="ARBA00023242"/>
    </source>
</evidence>
<gene>
    <name evidence="7" type="ORF">AGOS_AGL139W</name>
</gene>
<feature type="region of interest" description="Disordered" evidence="6">
    <location>
        <begin position="375"/>
        <end position="395"/>
    </location>
</feature>
<protein>
    <submittedName>
        <fullName evidence="7">AGL139Wp</fullName>
    </submittedName>
</protein>